<evidence type="ECO:0000313" key="1">
    <source>
        <dbReference type="EMBL" id="SHE80761.1"/>
    </source>
</evidence>
<name>A0A1M4WHH8_9LACT</name>
<organism evidence="1 2">
    <name type="scientific">Atopostipes suicloacalis DSM 15692</name>
    <dbReference type="NCBI Taxonomy" id="1121025"/>
    <lineage>
        <taxon>Bacteria</taxon>
        <taxon>Bacillati</taxon>
        <taxon>Bacillota</taxon>
        <taxon>Bacilli</taxon>
        <taxon>Lactobacillales</taxon>
        <taxon>Carnobacteriaceae</taxon>
        <taxon>Atopostipes</taxon>
    </lineage>
</organism>
<protein>
    <submittedName>
        <fullName evidence="1">Uncharacterized protein</fullName>
    </submittedName>
</protein>
<accession>A0A1M4WHH8</accession>
<keyword evidence="2" id="KW-1185">Reference proteome</keyword>
<gene>
    <name evidence="1" type="ORF">SAMN02745249_01196</name>
</gene>
<dbReference type="Proteomes" id="UP000184128">
    <property type="component" value="Unassembled WGS sequence"/>
</dbReference>
<sequence length="51" mass="6040">MTEEEIFEFYSIVGYTPSGMPYGITMEEAEEQGLLEEEKKYLKAFEEDYPF</sequence>
<evidence type="ECO:0000313" key="2">
    <source>
        <dbReference type="Proteomes" id="UP000184128"/>
    </source>
</evidence>
<reference evidence="1 2" key="1">
    <citation type="submission" date="2016-11" db="EMBL/GenBank/DDBJ databases">
        <authorList>
            <person name="Jaros S."/>
            <person name="Januszkiewicz K."/>
            <person name="Wedrychowicz H."/>
        </authorList>
    </citation>
    <scope>NUCLEOTIDE SEQUENCE [LARGE SCALE GENOMIC DNA]</scope>
    <source>
        <strain evidence="1 2">DSM 15692</strain>
    </source>
</reference>
<dbReference type="AlphaFoldDB" id="A0A1M4WHH8"/>
<dbReference type="EMBL" id="FQUF01000015">
    <property type="protein sequence ID" value="SHE80761.1"/>
    <property type="molecule type" value="Genomic_DNA"/>
</dbReference>
<proteinExistence type="predicted"/>
<dbReference type="STRING" id="1121025.SAMN02745249_01196"/>